<dbReference type="Proteomes" id="UP001303115">
    <property type="component" value="Unassembled WGS sequence"/>
</dbReference>
<feature type="region of interest" description="Disordered" evidence="1">
    <location>
        <begin position="102"/>
        <end position="126"/>
    </location>
</feature>
<evidence type="ECO:0000313" key="2">
    <source>
        <dbReference type="EMBL" id="KAK4044436.1"/>
    </source>
</evidence>
<feature type="compositionally biased region" description="Polar residues" evidence="1">
    <location>
        <begin position="19"/>
        <end position="37"/>
    </location>
</feature>
<keyword evidence="3" id="KW-1185">Reference proteome</keyword>
<feature type="compositionally biased region" description="Polar residues" evidence="1">
    <location>
        <begin position="102"/>
        <end position="112"/>
    </location>
</feature>
<organism evidence="2 3">
    <name type="scientific">Parachaetomium inaequale</name>
    <dbReference type="NCBI Taxonomy" id="2588326"/>
    <lineage>
        <taxon>Eukaryota</taxon>
        <taxon>Fungi</taxon>
        <taxon>Dikarya</taxon>
        <taxon>Ascomycota</taxon>
        <taxon>Pezizomycotina</taxon>
        <taxon>Sordariomycetes</taxon>
        <taxon>Sordariomycetidae</taxon>
        <taxon>Sordariales</taxon>
        <taxon>Chaetomiaceae</taxon>
        <taxon>Parachaetomium</taxon>
    </lineage>
</organism>
<proteinExistence type="predicted"/>
<reference evidence="3" key="1">
    <citation type="journal article" date="2023" name="Mol. Phylogenet. Evol.">
        <title>Genome-scale phylogeny and comparative genomics of the fungal order Sordariales.</title>
        <authorList>
            <person name="Hensen N."/>
            <person name="Bonometti L."/>
            <person name="Westerberg I."/>
            <person name="Brannstrom I.O."/>
            <person name="Guillou S."/>
            <person name="Cros-Aarteil S."/>
            <person name="Calhoun S."/>
            <person name="Haridas S."/>
            <person name="Kuo A."/>
            <person name="Mondo S."/>
            <person name="Pangilinan J."/>
            <person name="Riley R."/>
            <person name="LaButti K."/>
            <person name="Andreopoulos B."/>
            <person name="Lipzen A."/>
            <person name="Chen C."/>
            <person name="Yan M."/>
            <person name="Daum C."/>
            <person name="Ng V."/>
            <person name="Clum A."/>
            <person name="Steindorff A."/>
            <person name="Ohm R.A."/>
            <person name="Martin F."/>
            <person name="Silar P."/>
            <person name="Natvig D.O."/>
            <person name="Lalanne C."/>
            <person name="Gautier V."/>
            <person name="Ament-Velasquez S.L."/>
            <person name="Kruys A."/>
            <person name="Hutchinson M.I."/>
            <person name="Powell A.J."/>
            <person name="Barry K."/>
            <person name="Miller A.N."/>
            <person name="Grigoriev I.V."/>
            <person name="Debuchy R."/>
            <person name="Gladieux P."/>
            <person name="Hiltunen Thoren M."/>
            <person name="Johannesson H."/>
        </authorList>
    </citation>
    <scope>NUCLEOTIDE SEQUENCE [LARGE SCALE GENOMIC DNA]</scope>
    <source>
        <strain evidence="3">CBS 284.82</strain>
    </source>
</reference>
<feature type="compositionally biased region" description="Basic and acidic residues" evidence="1">
    <location>
        <begin position="196"/>
        <end position="208"/>
    </location>
</feature>
<feature type="region of interest" description="Disordered" evidence="1">
    <location>
        <begin position="169"/>
        <end position="209"/>
    </location>
</feature>
<feature type="compositionally biased region" description="Low complexity" evidence="1">
    <location>
        <begin position="41"/>
        <end position="55"/>
    </location>
</feature>
<sequence>MAHQPLERSLPILVRPSDGQDSQSSMGVNVSEHSMGSDSVLRLPPSRSSSLREPPMYNTGCQSPPATPPLDPGPETENPLIGGIGCHFPATLPSRAAFLTMESESATDSPTTPRAEPEGLDPDDLSAIEADLDTPRADAYSFETPIWPARLGESIFGAVLPLTPGLTPMRKRAASPPFAPRPAKRLKMHTQSAYESSRDEAYPDEDSHGLASGPAFRIAEQLTIDLMEATGFPVDNGSPEDDIFRQVETLRHTGPCSPCDDNSPVSETARTERRATQRRYAVDIESFTEDEIEEHLAGLLSAYRAFYLEPDGAEPPQPRDPEKARASRRIFRAIFDPQLGSAGDEEFLWQEEEEDVLDTFMAWTREKRIPSGLHRETFEDLSECLEHVGNLANAPFVKHIL</sequence>
<feature type="region of interest" description="Disordered" evidence="1">
    <location>
        <begin position="1"/>
        <end position="86"/>
    </location>
</feature>
<evidence type="ECO:0000256" key="1">
    <source>
        <dbReference type="SAM" id="MobiDB-lite"/>
    </source>
</evidence>
<comment type="caution">
    <text evidence="2">The sequence shown here is derived from an EMBL/GenBank/DDBJ whole genome shotgun (WGS) entry which is preliminary data.</text>
</comment>
<name>A0AAN6SW97_9PEZI</name>
<feature type="region of interest" description="Disordered" evidence="1">
    <location>
        <begin position="254"/>
        <end position="274"/>
    </location>
</feature>
<evidence type="ECO:0000313" key="3">
    <source>
        <dbReference type="Proteomes" id="UP001303115"/>
    </source>
</evidence>
<dbReference type="EMBL" id="MU854319">
    <property type="protein sequence ID" value="KAK4044436.1"/>
    <property type="molecule type" value="Genomic_DNA"/>
</dbReference>
<protein>
    <submittedName>
        <fullName evidence="2">Uncharacterized protein</fullName>
    </submittedName>
</protein>
<dbReference type="AlphaFoldDB" id="A0AAN6SW97"/>
<accession>A0AAN6SW97</accession>
<gene>
    <name evidence="2" type="ORF">C8A01DRAFT_42861</name>
</gene>